<evidence type="ECO:0000313" key="3">
    <source>
        <dbReference type="Proteomes" id="UP000287651"/>
    </source>
</evidence>
<accession>A0A426YK19</accession>
<feature type="region of interest" description="Disordered" evidence="1">
    <location>
        <begin position="1"/>
        <end position="20"/>
    </location>
</feature>
<evidence type="ECO:0000313" key="2">
    <source>
        <dbReference type="EMBL" id="RRT52026.1"/>
    </source>
</evidence>
<reference evidence="2 3" key="1">
    <citation type="journal article" date="2014" name="Agronomy (Basel)">
        <title>A Draft Genome Sequence for Ensete ventricosum, the Drought-Tolerant Tree Against Hunger.</title>
        <authorList>
            <person name="Harrison J."/>
            <person name="Moore K.A."/>
            <person name="Paszkiewicz K."/>
            <person name="Jones T."/>
            <person name="Grant M."/>
            <person name="Ambacheew D."/>
            <person name="Muzemil S."/>
            <person name="Studholme D.J."/>
        </authorList>
    </citation>
    <scope>NUCLEOTIDE SEQUENCE [LARGE SCALE GENOMIC DNA]</scope>
</reference>
<sequence>MNVGEEEGGRGGEEMEEDGKEEMVVVEETMEEKGRDKTVLMWGYLPGVSPQRSPLLHPVAVRMPDSHAGDRWRDVSGGGCGFAMAISGMDLCFDSLSASSVSFFVPFPVRDEIRDLYFDACSWRSVELLTLQPSFFLTRVRQAIYMGFYR</sequence>
<organism evidence="2 3">
    <name type="scientific">Ensete ventricosum</name>
    <name type="common">Abyssinian banana</name>
    <name type="synonym">Musa ensete</name>
    <dbReference type="NCBI Taxonomy" id="4639"/>
    <lineage>
        <taxon>Eukaryota</taxon>
        <taxon>Viridiplantae</taxon>
        <taxon>Streptophyta</taxon>
        <taxon>Embryophyta</taxon>
        <taxon>Tracheophyta</taxon>
        <taxon>Spermatophyta</taxon>
        <taxon>Magnoliopsida</taxon>
        <taxon>Liliopsida</taxon>
        <taxon>Zingiberales</taxon>
        <taxon>Musaceae</taxon>
        <taxon>Ensete</taxon>
    </lineage>
</organism>
<dbReference type="AlphaFoldDB" id="A0A426YK19"/>
<dbReference type="Proteomes" id="UP000287651">
    <property type="component" value="Unassembled WGS sequence"/>
</dbReference>
<name>A0A426YK19_ENSVE</name>
<gene>
    <name evidence="2" type="ORF">B296_00027093</name>
</gene>
<dbReference type="EMBL" id="AMZH03011902">
    <property type="protein sequence ID" value="RRT52026.1"/>
    <property type="molecule type" value="Genomic_DNA"/>
</dbReference>
<comment type="caution">
    <text evidence="2">The sequence shown here is derived from an EMBL/GenBank/DDBJ whole genome shotgun (WGS) entry which is preliminary data.</text>
</comment>
<proteinExistence type="predicted"/>
<evidence type="ECO:0000256" key="1">
    <source>
        <dbReference type="SAM" id="MobiDB-lite"/>
    </source>
</evidence>
<protein>
    <submittedName>
        <fullName evidence="2">Uncharacterized protein</fullName>
    </submittedName>
</protein>